<dbReference type="Pfam" id="PF02321">
    <property type="entry name" value="OEP"/>
    <property type="match status" value="1"/>
</dbReference>
<dbReference type="EMBL" id="SMFQ01000005">
    <property type="protein sequence ID" value="TCJ83216.1"/>
    <property type="molecule type" value="Genomic_DNA"/>
</dbReference>
<evidence type="ECO:0000256" key="3">
    <source>
        <dbReference type="ARBA" id="ARBA00022448"/>
    </source>
</evidence>
<keyword evidence="10" id="KW-1185">Reference proteome</keyword>
<keyword evidence="6" id="KW-0472">Membrane</keyword>
<dbReference type="GO" id="GO:1990281">
    <property type="term" value="C:efflux pump complex"/>
    <property type="evidence" value="ECO:0007669"/>
    <property type="project" value="TreeGrafter"/>
</dbReference>
<gene>
    <name evidence="9" type="ORF">EV695_3956</name>
</gene>
<comment type="similarity">
    <text evidence="2">Belongs to the outer membrane factor (OMF) (TC 1.B.17) family.</text>
</comment>
<evidence type="ECO:0000313" key="9">
    <source>
        <dbReference type="EMBL" id="TCJ83216.1"/>
    </source>
</evidence>
<evidence type="ECO:0000256" key="2">
    <source>
        <dbReference type="ARBA" id="ARBA00007613"/>
    </source>
</evidence>
<evidence type="ECO:0000256" key="7">
    <source>
        <dbReference type="ARBA" id="ARBA00023237"/>
    </source>
</evidence>
<keyword evidence="8" id="KW-0732">Signal</keyword>
<accession>A0A4R1EPJ2</accession>
<evidence type="ECO:0000256" key="4">
    <source>
        <dbReference type="ARBA" id="ARBA00022452"/>
    </source>
</evidence>
<evidence type="ECO:0000256" key="1">
    <source>
        <dbReference type="ARBA" id="ARBA00004442"/>
    </source>
</evidence>
<organism evidence="9 10">
    <name type="scientific">Cocleimonas flava</name>
    <dbReference type="NCBI Taxonomy" id="634765"/>
    <lineage>
        <taxon>Bacteria</taxon>
        <taxon>Pseudomonadati</taxon>
        <taxon>Pseudomonadota</taxon>
        <taxon>Gammaproteobacteria</taxon>
        <taxon>Thiotrichales</taxon>
        <taxon>Thiotrichaceae</taxon>
        <taxon>Cocleimonas</taxon>
    </lineage>
</organism>
<dbReference type="InterPro" id="IPR051906">
    <property type="entry name" value="TolC-like"/>
</dbReference>
<keyword evidence="3" id="KW-0813">Transport</keyword>
<evidence type="ECO:0000313" key="10">
    <source>
        <dbReference type="Proteomes" id="UP000294887"/>
    </source>
</evidence>
<dbReference type="PANTHER" id="PTHR30026:SF20">
    <property type="entry name" value="OUTER MEMBRANE PROTEIN TOLC"/>
    <property type="match status" value="1"/>
</dbReference>
<feature type="chain" id="PRO_5020268087" evidence="8">
    <location>
        <begin position="29"/>
        <end position="430"/>
    </location>
</feature>
<evidence type="ECO:0000256" key="8">
    <source>
        <dbReference type="SAM" id="SignalP"/>
    </source>
</evidence>
<name>A0A4R1EPJ2_9GAMM</name>
<evidence type="ECO:0000256" key="5">
    <source>
        <dbReference type="ARBA" id="ARBA00022692"/>
    </source>
</evidence>
<dbReference type="GO" id="GO:0015562">
    <property type="term" value="F:efflux transmembrane transporter activity"/>
    <property type="evidence" value="ECO:0007669"/>
    <property type="project" value="InterPro"/>
</dbReference>
<keyword evidence="7" id="KW-0998">Cell outer membrane</keyword>
<dbReference type="SUPFAM" id="SSF56954">
    <property type="entry name" value="Outer membrane efflux proteins (OEP)"/>
    <property type="match status" value="1"/>
</dbReference>
<proteinExistence type="inferred from homology"/>
<dbReference type="RefSeq" id="WP_131907692.1">
    <property type="nucleotide sequence ID" value="NZ_BAAAFU010000007.1"/>
</dbReference>
<dbReference type="Gene3D" id="1.20.1600.10">
    <property type="entry name" value="Outer membrane efflux proteins (OEP)"/>
    <property type="match status" value="1"/>
</dbReference>
<sequence>MKLLKLQSLVLIGLIVATGNLIPSQAFAAATPPPPPPTPLNQLIKIAVDNNPQLKSKRLAWQSLIHQYKQATSLDDPKLVYTEAINPVETRLGPQDRVLALNQKIPYRGKLALKGKLIQKDIETAKVSFDRASRDLIVDLKQSYYELVYLENAIQLSQQNKQLLDKVTNLASTDYAANTSTLNDVAKAQSQTAQVAYDVQLLQELASTEKTRINTLLNRNPEFAFEVSRHTRMPPKFPHPITRLYQWAESNEEITLSDIAIQKSQLQQQLAGYASKPDFTVGALYTQIGERNIDGLKRNGRDGFAVNIGMNIPLNRSKNRAIKEQARLQHLQKIEDKKAMQNALRNSVKKLHFKLNNAYRQTVLYQKNLIPQANRAMQMAQSQYRENKGSIGQYLETQSTGLNFQLAYQRALADYWQSLIQLEKLTGKKL</sequence>
<keyword evidence="4" id="KW-1134">Transmembrane beta strand</keyword>
<evidence type="ECO:0000256" key="6">
    <source>
        <dbReference type="ARBA" id="ARBA00023136"/>
    </source>
</evidence>
<comment type="caution">
    <text evidence="9">The sequence shown here is derived from an EMBL/GenBank/DDBJ whole genome shotgun (WGS) entry which is preliminary data.</text>
</comment>
<dbReference type="AlphaFoldDB" id="A0A4R1EPJ2"/>
<comment type="subcellular location">
    <subcellularLocation>
        <location evidence="1">Cell outer membrane</location>
    </subcellularLocation>
</comment>
<dbReference type="InterPro" id="IPR003423">
    <property type="entry name" value="OMP_efflux"/>
</dbReference>
<keyword evidence="5" id="KW-0812">Transmembrane</keyword>
<dbReference type="GO" id="GO:0015288">
    <property type="term" value="F:porin activity"/>
    <property type="evidence" value="ECO:0007669"/>
    <property type="project" value="TreeGrafter"/>
</dbReference>
<dbReference type="GO" id="GO:0009279">
    <property type="term" value="C:cell outer membrane"/>
    <property type="evidence" value="ECO:0007669"/>
    <property type="project" value="UniProtKB-SubCell"/>
</dbReference>
<reference evidence="9 10" key="1">
    <citation type="submission" date="2019-03" db="EMBL/GenBank/DDBJ databases">
        <title>Genomic Encyclopedia of Type Strains, Phase IV (KMG-IV): sequencing the most valuable type-strain genomes for metagenomic binning, comparative biology and taxonomic classification.</title>
        <authorList>
            <person name="Goeker M."/>
        </authorList>
    </citation>
    <scope>NUCLEOTIDE SEQUENCE [LARGE SCALE GENOMIC DNA]</scope>
    <source>
        <strain evidence="9 10">DSM 24830</strain>
    </source>
</reference>
<dbReference type="PANTHER" id="PTHR30026">
    <property type="entry name" value="OUTER MEMBRANE PROTEIN TOLC"/>
    <property type="match status" value="1"/>
</dbReference>
<dbReference type="Proteomes" id="UP000294887">
    <property type="component" value="Unassembled WGS sequence"/>
</dbReference>
<protein>
    <submittedName>
        <fullName evidence="9">Outer membrane protein TolC</fullName>
    </submittedName>
</protein>
<feature type="signal peptide" evidence="8">
    <location>
        <begin position="1"/>
        <end position="28"/>
    </location>
</feature>
<dbReference type="OrthoDB" id="9791261at2"/>